<dbReference type="InterPro" id="IPR004881">
    <property type="entry name" value="Ribosome_biogen_GTPase_RsgA"/>
</dbReference>
<gene>
    <name evidence="2" type="ORF">TSUD_160080</name>
</gene>
<dbReference type="EMBL" id="DF973363">
    <property type="protein sequence ID" value="GAU27913.1"/>
    <property type="molecule type" value="Genomic_DNA"/>
</dbReference>
<evidence type="ECO:0000313" key="2">
    <source>
        <dbReference type="EMBL" id="GAU27913.1"/>
    </source>
</evidence>
<accession>A0A2Z6MD88</accession>
<keyword evidence="3" id="KW-1185">Reference proteome</keyword>
<dbReference type="InterPro" id="IPR027417">
    <property type="entry name" value="P-loop_NTPase"/>
</dbReference>
<sequence>MDTEKGRIKTLLERENEIWYLPVANIDQQVLVFSVEENLESYLTSRFLVETESNGVDMTVVLTKTDVVHKKIN</sequence>
<dbReference type="SUPFAM" id="SSF52540">
    <property type="entry name" value="P-loop containing nucleoside triphosphate hydrolases"/>
    <property type="match status" value="1"/>
</dbReference>
<dbReference type="Pfam" id="PF03193">
    <property type="entry name" value="RsgA_GTPase"/>
    <property type="match status" value="1"/>
</dbReference>
<dbReference type="AlphaFoldDB" id="A0A2Z6MD88"/>
<organism evidence="2 3">
    <name type="scientific">Trifolium subterraneum</name>
    <name type="common">Subterranean clover</name>
    <dbReference type="NCBI Taxonomy" id="3900"/>
    <lineage>
        <taxon>Eukaryota</taxon>
        <taxon>Viridiplantae</taxon>
        <taxon>Streptophyta</taxon>
        <taxon>Embryophyta</taxon>
        <taxon>Tracheophyta</taxon>
        <taxon>Spermatophyta</taxon>
        <taxon>Magnoliopsida</taxon>
        <taxon>eudicotyledons</taxon>
        <taxon>Gunneridae</taxon>
        <taxon>Pentapetalae</taxon>
        <taxon>rosids</taxon>
        <taxon>fabids</taxon>
        <taxon>Fabales</taxon>
        <taxon>Fabaceae</taxon>
        <taxon>Papilionoideae</taxon>
        <taxon>50 kb inversion clade</taxon>
        <taxon>NPAAA clade</taxon>
        <taxon>Hologalegina</taxon>
        <taxon>IRL clade</taxon>
        <taxon>Trifolieae</taxon>
        <taxon>Trifolium</taxon>
    </lineage>
</organism>
<protein>
    <recommendedName>
        <fullName evidence="1">EngC GTPase domain-containing protein</fullName>
    </recommendedName>
</protein>
<evidence type="ECO:0000259" key="1">
    <source>
        <dbReference type="Pfam" id="PF03193"/>
    </source>
</evidence>
<name>A0A2Z6MD88_TRISU</name>
<evidence type="ECO:0000313" key="3">
    <source>
        <dbReference type="Proteomes" id="UP000242715"/>
    </source>
</evidence>
<dbReference type="Proteomes" id="UP000242715">
    <property type="component" value="Unassembled WGS sequence"/>
</dbReference>
<proteinExistence type="predicted"/>
<feature type="domain" description="EngC GTPase" evidence="1">
    <location>
        <begin position="12"/>
        <end position="71"/>
    </location>
</feature>
<dbReference type="PANTHER" id="PTHR32120:SF11">
    <property type="entry name" value="SMALL RIBOSOMAL SUBUNIT BIOGENESIS GTPASE RSGA 1, MITOCHONDRIAL-RELATED"/>
    <property type="match status" value="1"/>
</dbReference>
<dbReference type="GO" id="GO:0003924">
    <property type="term" value="F:GTPase activity"/>
    <property type="evidence" value="ECO:0007669"/>
    <property type="project" value="InterPro"/>
</dbReference>
<dbReference type="PANTHER" id="PTHR32120">
    <property type="entry name" value="SMALL RIBOSOMAL SUBUNIT BIOGENESIS GTPASE RSGA"/>
    <property type="match status" value="1"/>
</dbReference>
<dbReference type="Gene3D" id="3.40.50.300">
    <property type="entry name" value="P-loop containing nucleotide triphosphate hydrolases"/>
    <property type="match status" value="1"/>
</dbReference>
<dbReference type="InterPro" id="IPR010914">
    <property type="entry name" value="RsgA_GTPase_dom"/>
</dbReference>
<reference evidence="3" key="1">
    <citation type="journal article" date="2017" name="Front. Plant Sci.">
        <title>Climate Clever Clovers: New Paradigm to Reduce the Environmental Footprint of Ruminants by Breeding Low Methanogenic Forages Utilizing Haplotype Variation.</title>
        <authorList>
            <person name="Kaur P."/>
            <person name="Appels R."/>
            <person name="Bayer P.E."/>
            <person name="Keeble-Gagnere G."/>
            <person name="Wang J."/>
            <person name="Hirakawa H."/>
            <person name="Shirasawa K."/>
            <person name="Vercoe P."/>
            <person name="Stefanova K."/>
            <person name="Durmic Z."/>
            <person name="Nichols P."/>
            <person name="Revell C."/>
            <person name="Isobe S.N."/>
            <person name="Edwards D."/>
            <person name="Erskine W."/>
        </authorList>
    </citation>
    <scope>NUCLEOTIDE SEQUENCE [LARGE SCALE GENOMIC DNA]</scope>
    <source>
        <strain evidence="3">cv. Daliak</strain>
    </source>
</reference>
<dbReference type="GO" id="GO:0005525">
    <property type="term" value="F:GTP binding"/>
    <property type="evidence" value="ECO:0007669"/>
    <property type="project" value="InterPro"/>
</dbReference>